<dbReference type="InterPro" id="IPR037171">
    <property type="entry name" value="NagB/RpiA_transferase-like"/>
</dbReference>
<dbReference type="Gene3D" id="3.30.70.260">
    <property type="match status" value="1"/>
</dbReference>
<dbReference type="NCBIfam" id="TIGR00021">
    <property type="entry name" value="rpiA"/>
    <property type="match status" value="1"/>
</dbReference>
<protein>
    <recommendedName>
        <fullName evidence="5">Ribose-5-phosphate isomerase</fullName>
        <ecNumber evidence="4">5.3.1.6</ecNumber>
    </recommendedName>
    <alternativeName>
        <fullName evidence="8">D-ribose-5-phosphate ketol-isomerase</fullName>
    </alternativeName>
    <alternativeName>
        <fullName evidence="7">Phosphoriboisomerase</fullName>
    </alternativeName>
</protein>
<name>A0A9P8SYI0_9ASCO</name>
<keyword evidence="6" id="KW-0413">Isomerase</keyword>
<dbReference type="FunFam" id="3.40.50.1360:FF:000014">
    <property type="entry name" value="Ribose 5-phosphate isomerase"/>
    <property type="match status" value="1"/>
</dbReference>
<comment type="catalytic activity">
    <reaction evidence="1">
        <text>aldehydo-D-ribose 5-phosphate = D-ribulose 5-phosphate</text>
        <dbReference type="Rhea" id="RHEA:14657"/>
        <dbReference type="ChEBI" id="CHEBI:58121"/>
        <dbReference type="ChEBI" id="CHEBI:58273"/>
        <dbReference type="EC" id="5.3.1.6"/>
    </reaction>
</comment>
<dbReference type="NCBIfam" id="NF001924">
    <property type="entry name" value="PRK00702.1"/>
    <property type="match status" value="1"/>
</dbReference>
<comment type="similarity">
    <text evidence="3">Belongs to the ribose 5-phosphate isomerase family.</text>
</comment>
<dbReference type="PANTHER" id="PTHR11934">
    <property type="entry name" value="RIBOSE-5-PHOSPHATE ISOMERASE"/>
    <property type="match status" value="1"/>
</dbReference>
<dbReference type="EMBL" id="JAEUBD010001571">
    <property type="protein sequence ID" value="KAH3658865.1"/>
    <property type="molecule type" value="Genomic_DNA"/>
</dbReference>
<evidence type="ECO:0000256" key="1">
    <source>
        <dbReference type="ARBA" id="ARBA00001713"/>
    </source>
</evidence>
<reference evidence="9" key="2">
    <citation type="submission" date="2021-01" db="EMBL/GenBank/DDBJ databases">
        <authorList>
            <person name="Schikora-Tamarit M.A."/>
        </authorList>
    </citation>
    <scope>NUCLEOTIDE SEQUENCE</scope>
    <source>
        <strain evidence="9">NCAIM Y.01608</strain>
    </source>
</reference>
<dbReference type="GO" id="GO:0005737">
    <property type="term" value="C:cytoplasm"/>
    <property type="evidence" value="ECO:0007669"/>
    <property type="project" value="TreeGrafter"/>
</dbReference>
<evidence type="ECO:0000313" key="10">
    <source>
        <dbReference type="Proteomes" id="UP000788993"/>
    </source>
</evidence>
<sequence length="234" mass="25475">MSTENAKKNASYAAVDQNLDPSHQVVGIGSGTTIVYVVDRLAQLDTERRLVCVPTSFQARELILSHSLHLGRVDEYVDIDIAFDGADEIDSDLNLIKGGGACMFLEKLVASCARKFIVVADHRKSSVALSRGVPLEVVSVAHRRLFLELERLGGHPRLRDAGDRKAGPVVTDHGNLVVDCEFGEIRPERVAELDVKIKALVGVVETGIFPGMAHKAYIGLEDGTVRVQKRRAAL</sequence>
<accession>A0A9P8SYI0</accession>
<keyword evidence="10" id="KW-1185">Reference proteome</keyword>
<dbReference type="SUPFAM" id="SSF75445">
    <property type="entry name" value="D-ribose-5-phosphate isomerase (RpiA), lid domain"/>
    <property type="match status" value="1"/>
</dbReference>
<organism evidence="9 10">
    <name type="scientific">Ogataea polymorpha</name>
    <dbReference type="NCBI Taxonomy" id="460523"/>
    <lineage>
        <taxon>Eukaryota</taxon>
        <taxon>Fungi</taxon>
        <taxon>Dikarya</taxon>
        <taxon>Ascomycota</taxon>
        <taxon>Saccharomycotina</taxon>
        <taxon>Pichiomycetes</taxon>
        <taxon>Pichiales</taxon>
        <taxon>Pichiaceae</taxon>
        <taxon>Ogataea</taxon>
    </lineage>
</organism>
<dbReference type="InterPro" id="IPR004788">
    <property type="entry name" value="Ribose5P_isomerase_type_A"/>
</dbReference>
<evidence type="ECO:0000256" key="6">
    <source>
        <dbReference type="ARBA" id="ARBA00023235"/>
    </source>
</evidence>
<dbReference type="GO" id="GO:0004751">
    <property type="term" value="F:ribose-5-phosphate isomerase activity"/>
    <property type="evidence" value="ECO:0007669"/>
    <property type="project" value="UniProtKB-EC"/>
</dbReference>
<reference evidence="9" key="1">
    <citation type="journal article" date="2021" name="Open Biol.">
        <title>Shared evolutionary footprints suggest mitochondrial oxidative damage underlies multiple complex I losses in fungi.</title>
        <authorList>
            <person name="Schikora-Tamarit M.A."/>
            <person name="Marcet-Houben M."/>
            <person name="Nosek J."/>
            <person name="Gabaldon T."/>
        </authorList>
    </citation>
    <scope>NUCLEOTIDE SEQUENCE</scope>
    <source>
        <strain evidence="9">NCAIM Y.01608</strain>
    </source>
</reference>
<dbReference type="PANTHER" id="PTHR11934:SF0">
    <property type="entry name" value="RIBOSE-5-PHOSPHATE ISOMERASE"/>
    <property type="match status" value="1"/>
</dbReference>
<evidence type="ECO:0000256" key="5">
    <source>
        <dbReference type="ARBA" id="ARBA00019150"/>
    </source>
</evidence>
<dbReference type="EC" id="5.3.1.6" evidence="4"/>
<gene>
    <name evidence="9" type="ORF">OGATHE_006591</name>
</gene>
<dbReference type="SUPFAM" id="SSF100950">
    <property type="entry name" value="NagB/RpiA/CoA transferase-like"/>
    <property type="match status" value="1"/>
</dbReference>
<proteinExistence type="inferred from homology"/>
<evidence type="ECO:0000313" key="9">
    <source>
        <dbReference type="EMBL" id="KAH3658865.1"/>
    </source>
</evidence>
<dbReference type="GO" id="GO:0009052">
    <property type="term" value="P:pentose-phosphate shunt, non-oxidative branch"/>
    <property type="evidence" value="ECO:0007669"/>
    <property type="project" value="InterPro"/>
</dbReference>
<evidence type="ECO:0000256" key="3">
    <source>
        <dbReference type="ARBA" id="ARBA00008088"/>
    </source>
</evidence>
<dbReference type="Proteomes" id="UP000788993">
    <property type="component" value="Unassembled WGS sequence"/>
</dbReference>
<comment type="caution">
    <text evidence="9">The sequence shown here is derived from an EMBL/GenBank/DDBJ whole genome shotgun (WGS) entry which is preliminary data.</text>
</comment>
<dbReference type="Pfam" id="PF06026">
    <property type="entry name" value="Rib_5-P_isom_A"/>
    <property type="match status" value="1"/>
</dbReference>
<evidence type="ECO:0000256" key="8">
    <source>
        <dbReference type="ARBA" id="ARBA00032273"/>
    </source>
</evidence>
<dbReference type="CDD" id="cd01398">
    <property type="entry name" value="RPI_A"/>
    <property type="match status" value="1"/>
</dbReference>
<evidence type="ECO:0000256" key="7">
    <source>
        <dbReference type="ARBA" id="ARBA00029734"/>
    </source>
</evidence>
<dbReference type="AlphaFoldDB" id="A0A9P8SYI0"/>
<evidence type="ECO:0000256" key="4">
    <source>
        <dbReference type="ARBA" id="ARBA00011959"/>
    </source>
</evidence>
<dbReference type="GO" id="GO:0006014">
    <property type="term" value="P:D-ribose metabolic process"/>
    <property type="evidence" value="ECO:0007669"/>
    <property type="project" value="TreeGrafter"/>
</dbReference>
<dbReference type="Gene3D" id="3.40.50.1360">
    <property type="match status" value="1"/>
</dbReference>
<comment type="pathway">
    <text evidence="2">Carbohydrate degradation; pentose phosphate pathway; D-ribose 5-phosphate from D-ribulose 5-phosphate (non-oxidative stage): step 1/1.</text>
</comment>
<evidence type="ECO:0000256" key="2">
    <source>
        <dbReference type="ARBA" id="ARBA00004988"/>
    </source>
</evidence>